<dbReference type="OrthoDB" id="9813612at2"/>
<dbReference type="CDD" id="cd00609">
    <property type="entry name" value="AAT_like"/>
    <property type="match status" value="1"/>
</dbReference>
<proteinExistence type="predicted"/>
<dbReference type="Proteomes" id="UP000290588">
    <property type="component" value="Unassembled WGS sequence"/>
</dbReference>
<dbReference type="InterPro" id="IPR004839">
    <property type="entry name" value="Aminotransferase_I/II_large"/>
</dbReference>
<sequence length="337" mass="38895">MKTFEHGGQIEKFAFDLGCSVTEIIDLSSNINFVKPQINIDFNTLDISSYPTYDKLYEKIAFNYGVETSQIELFNGGSSAIFTLFKHLNLNSCTIYSPAYLEYKKAALNFEYELHTIDRFENIKEDVKENSLVIFVNPSTPDGKYYDLEELMEFWIKKSCTILIDESFLDFCDKPSAIKYLETYDKLYILKSMTKFYSSAGIRVGTIVSTKENIKKLKEFEPMWKLSQFDSNYLQAALEDKLFKSISKAINIKNKIELENILKNSTLVEEIFESSANYVLVKLKNLSAKKFQELLKPYKIMVRDCSNFDYLNSSHVRIAVKSSNANETLQKALNEIC</sequence>
<accession>A0A347UBL2</accession>
<keyword evidence="5" id="KW-0032">Aminotransferase</keyword>
<organism evidence="5 7">
    <name type="scientific">Arcobacter ellisii</name>
    <dbReference type="NCBI Taxonomy" id="913109"/>
    <lineage>
        <taxon>Bacteria</taxon>
        <taxon>Pseudomonadati</taxon>
        <taxon>Campylobacterota</taxon>
        <taxon>Epsilonproteobacteria</taxon>
        <taxon>Campylobacterales</taxon>
        <taxon>Arcobacteraceae</taxon>
        <taxon>Arcobacter</taxon>
    </lineage>
</organism>
<evidence type="ECO:0000313" key="6">
    <source>
        <dbReference type="Proteomes" id="UP000262582"/>
    </source>
</evidence>
<dbReference type="Gene3D" id="3.90.1150.10">
    <property type="entry name" value="Aspartate Aminotransferase, domain 1"/>
    <property type="match status" value="1"/>
</dbReference>
<evidence type="ECO:0000313" key="7">
    <source>
        <dbReference type="Proteomes" id="UP000290588"/>
    </source>
</evidence>
<dbReference type="InterPro" id="IPR015422">
    <property type="entry name" value="PyrdxlP-dep_Trfase_small"/>
</dbReference>
<dbReference type="InterPro" id="IPR015424">
    <property type="entry name" value="PyrdxlP-dep_Trfase"/>
</dbReference>
<gene>
    <name evidence="4" type="primary">cobD</name>
    <name evidence="4" type="ORF">AELL_2636</name>
    <name evidence="5" type="ORF">CP962_03795</name>
</gene>
<dbReference type="Pfam" id="PF00155">
    <property type="entry name" value="Aminotran_1_2"/>
    <property type="match status" value="1"/>
</dbReference>
<dbReference type="Gene3D" id="3.40.640.10">
    <property type="entry name" value="Type I PLP-dependent aspartate aminotransferase-like (Major domain)"/>
    <property type="match status" value="1"/>
</dbReference>
<keyword evidence="6" id="KW-1185">Reference proteome</keyword>
<dbReference type="Proteomes" id="UP000262582">
    <property type="component" value="Chromosome"/>
</dbReference>
<keyword evidence="5" id="KW-0808">Transferase</keyword>
<feature type="domain" description="Aminotransferase class I/classII large" evidence="3">
    <location>
        <begin position="50"/>
        <end position="335"/>
    </location>
</feature>
<evidence type="ECO:0000259" key="3">
    <source>
        <dbReference type="Pfam" id="PF00155"/>
    </source>
</evidence>
<dbReference type="PANTHER" id="PTHR42885:SF1">
    <property type="entry name" value="THREONINE-PHOSPHATE DECARBOXYLASE"/>
    <property type="match status" value="1"/>
</dbReference>
<dbReference type="PANTHER" id="PTHR42885">
    <property type="entry name" value="HISTIDINOL-PHOSPHATE AMINOTRANSFERASE-RELATED"/>
    <property type="match status" value="1"/>
</dbReference>
<dbReference type="EMBL" id="CP032097">
    <property type="protein sequence ID" value="AXX96240.1"/>
    <property type="molecule type" value="Genomic_DNA"/>
</dbReference>
<evidence type="ECO:0000256" key="1">
    <source>
        <dbReference type="ARBA" id="ARBA00001933"/>
    </source>
</evidence>
<dbReference type="SUPFAM" id="SSF53383">
    <property type="entry name" value="PLP-dependent transferases"/>
    <property type="match status" value="1"/>
</dbReference>
<name>A0A347UBL2_9BACT</name>
<keyword evidence="4" id="KW-0456">Lyase</keyword>
<dbReference type="EC" id="4.1.1.81" evidence="4"/>
<dbReference type="GO" id="GO:0008483">
    <property type="term" value="F:transaminase activity"/>
    <property type="evidence" value="ECO:0007669"/>
    <property type="project" value="UniProtKB-KW"/>
</dbReference>
<dbReference type="InterPro" id="IPR015421">
    <property type="entry name" value="PyrdxlP-dep_Trfase_major"/>
</dbReference>
<dbReference type="GO" id="GO:0030170">
    <property type="term" value="F:pyridoxal phosphate binding"/>
    <property type="evidence" value="ECO:0007669"/>
    <property type="project" value="InterPro"/>
</dbReference>
<dbReference type="AlphaFoldDB" id="A0A347UBL2"/>
<dbReference type="RefSeq" id="WP_118918382.1">
    <property type="nucleotide sequence ID" value="NZ_CP032097.1"/>
</dbReference>
<dbReference type="GO" id="GO:0048472">
    <property type="term" value="F:threonine-phosphate decarboxylase activity"/>
    <property type="evidence" value="ECO:0007669"/>
    <property type="project" value="UniProtKB-EC"/>
</dbReference>
<dbReference type="KEGG" id="aell:AELL_2636"/>
<evidence type="ECO:0000313" key="5">
    <source>
        <dbReference type="EMBL" id="RXI31914.1"/>
    </source>
</evidence>
<dbReference type="EMBL" id="NXIG01000003">
    <property type="protein sequence ID" value="RXI31914.1"/>
    <property type="molecule type" value="Genomic_DNA"/>
</dbReference>
<reference evidence="5 7" key="1">
    <citation type="submission" date="2017-09" db="EMBL/GenBank/DDBJ databases">
        <title>Genomics of the genus Arcobacter.</title>
        <authorList>
            <person name="Perez-Cataluna A."/>
            <person name="Figueras M.J."/>
            <person name="Salas-Masso N."/>
        </authorList>
    </citation>
    <scope>NUCLEOTIDE SEQUENCE [LARGE SCALE GENOMIC DNA]</scope>
    <source>
        <strain evidence="5 7">CECT 7837</strain>
    </source>
</reference>
<reference evidence="4 6" key="2">
    <citation type="submission" date="2018-08" db="EMBL/GenBank/DDBJ databases">
        <title>Complete genome of the Arcobacter ellisii type strain LMG 26155.</title>
        <authorList>
            <person name="Miller W.G."/>
            <person name="Yee E."/>
            <person name="Bono J.L."/>
        </authorList>
    </citation>
    <scope>NUCLEOTIDE SEQUENCE [LARGE SCALE GENOMIC DNA]</scope>
    <source>
        <strain evidence="4 6">LMG 26155</strain>
    </source>
</reference>
<comment type="cofactor">
    <cofactor evidence="1">
        <name>pyridoxal 5'-phosphate</name>
        <dbReference type="ChEBI" id="CHEBI:597326"/>
    </cofactor>
</comment>
<evidence type="ECO:0000256" key="2">
    <source>
        <dbReference type="ARBA" id="ARBA00022898"/>
    </source>
</evidence>
<protein>
    <submittedName>
        <fullName evidence="5">Aminotransferase class I/II</fullName>
    </submittedName>
    <submittedName>
        <fullName evidence="4">L-threonine-O-3-phosphate decarboxylase</fullName>
        <ecNumber evidence="4">4.1.1.81</ecNumber>
    </submittedName>
</protein>
<evidence type="ECO:0000313" key="4">
    <source>
        <dbReference type="EMBL" id="AXX96240.1"/>
    </source>
</evidence>
<keyword evidence="2" id="KW-0663">Pyridoxal phosphate</keyword>